<feature type="transmembrane region" description="Helical" evidence="1">
    <location>
        <begin position="95"/>
        <end position="113"/>
    </location>
</feature>
<dbReference type="RefSeq" id="WP_146456867.1">
    <property type="nucleotide sequence ID" value="NZ_SJPW01000002.1"/>
</dbReference>
<dbReference type="AlphaFoldDB" id="A0A5C6FGM8"/>
<evidence type="ECO:0000256" key="1">
    <source>
        <dbReference type="SAM" id="Phobius"/>
    </source>
</evidence>
<evidence type="ECO:0000313" key="2">
    <source>
        <dbReference type="EMBL" id="TWU59334.1"/>
    </source>
</evidence>
<gene>
    <name evidence="2" type="ORF">Poly51_21220</name>
</gene>
<protein>
    <submittedName>
        <fullName evidence="2">Uncharacterized protein</fullName>
    </submittedName>
</protein>
<keyword evidence="3" id="KW-1185">Reference proteome</keyword>
<keyword evidence="1" id="KW-1133">Transmembrane helix</keyword>
<comment type="caution">
    <text evidence="2">The sequence shown here is derived from an EMBL/GenBank/DDBJ whole genome shotgun (WGS) entry which is preliminary data.</text>
</comment>
<keyword evidence="1" id="KW-0472">Membrane</keyword>
<dbReference type="Proteomes" id="UP000318288">
    <property type="component" value="Unassembled WGS sequence"/>
</dbReference>
<proteinExistence type="predicted"/>
<keyword evidence="1" id="KW-0812">Transmembrane</keyword>
<reference evidence="2 3" key="1">
    <citation type="submission" date="2019-02" db="EMBL/GenBank/DDBJ databases">
        <title>Deep-cultivation of Planctomycetes and their phenomic and genomic characterization uncovers novel biology.</title>
        <authorList>
            <person name="Wiegand S."/>
            <person name="Jogler M."/>
            <person name="Boedeker C."/>
            <person name="Pinto D."/>
            <person name="Vollmers J."/>
            <person name="Rivas-Marin E."/>
            <person name="Kohn T."/>
            <person name="Peeters S.H."/>
            <person name="Heuer A."/>
            <person name="Rast P."/>
            <person name="Oberbeckmann S."/>
            <person name="Bunk B."/>
            <person name="Jeske O."/>
            <person name="Meyerdierks A."/>
            <person name="Storesund J.E."/>
            <person name="Kallscheuer N."/>
            <person name="Luecker S."/>
            <person name="Lage O.M."/>
            <person name="Pohl T."/>
            <person name="Merkel B.J."/>
            <person name="Hornburger P."/>
            <person name="Mueller R.-W."/>
            <person name="Bruemmer F."/>
            <person name="Labrenz M."/>
            <person name="Spormann A.M."/>
            <person name="Op Den Camp H."/>
            <person name="Overmann J."/>
            <person name="Amann R."/>
            <person name="Jetten M.S.M."/>
            <person name="Mascher T."/>
            <person name="Medema M.H."/>
            <person name="Devos D.P."/>
            <person name="Kaster A.-K."/>
            <person name="Ovreas L."/>
            <person name="Rohde M."/>
            <person name="Galperin M.Y."/>
            <person name="Jogler C."/>
        </authorList>
    </citation>
    <scope>NUCLEOTIDE SEQUENCE [LARGE SCALE GENOMIC DNA]</scope>
    <source>
        <strain evidence="2 3">Poly51</strain>
    </source>
</reference>
<organism evidence="2 3">
    <name type="scientific">Rubripirellula tenax</name>
    <dbReference type="NCBI Taxonomy" id="2528015"/>
    <lineage>
        <taxon>Bacteria</taxon>
        <taxon>Pseudomonadati</taxon>
        <taxon>Planctomycetota</taxon>
        <taxon>Planctomycetia</taxon>
        <taxon>Pirellulales</taxon>
        <taxon>Pirellulaceae</taxon>
        <taxon>Rubripirellula</taxon>
    </lineage>
</organism>
<sequence length="197" mass="20888" precursor="true">MNSQDPMNSQDAMNDLASKSAYELMSDDDQCSLYLLGELSASDRSTFEERLATSSELSDRLMRHADLILAVADSSMASAPAAVVTPTRETSHRSLVATILAIAVCLAAIVTGIKMRNSGANEELQIAQAWVDNLTFVNVAGSDLSESDVERAVEDSGTEDSMDAALSWMVAAVAAEVRIPADKATMPASVSESHDEG</sequence>
<dbReference type="EMBL" id="SJPW01000002">
    <property type="protein sequence ID" value="TWU59334.1"/>
    <property type="molecule type" value="Genomic_DNA"/>
</dbReference>
<evidence type="ECO:0000313" key="3">
    <source>
        <dbReference type="Proteomes" id="UP000318288"/>
    </source>
</evidence>
<accession>A0A5C6FGM8</accession>
<name>A0A5C6FGM8_9BACT</name>
<dbReference type="OrthoDB" id="291189at2"/>